<feature type="region of interest" description="Disordered" evidence="2">
    <location>
        <begin position="228"/>
        <end position="277"/>
    </location>
</feature>
<sequence length="277" mass="32264">MTETGHSETLRAGLATISKEIKELQQELRQDLTHFKDELKSEMKEENANLREEIERRFTENNGELQTQKTHMTEAQARIAELEEWQSEAKETMIEMSNQTHQIQEKMVDLEGRSRRNNIRIFGVPEETEGESVTKYVEQLLSTELELQEVILKKAWQKKISVGGKRIFFDHDYATAVVQKRKSYLGIKKVLKDKGIRFQTPLAKIRIYWEAGVKTYDDAIDAARDMRERGHEMEAPGGAAAPVEERRAQPVWQRVRGKEGRHDSARRAREMLQKWKA</sequence>
<evidence type="ECO:0000313" key="4">
    <source>
        <dbReference type="Proteomes" id="UP001228049"/>
    </source>
</evidence>
<dbReference type="AlphaFoldDB" id="A0AAD9C1V0"/>
<comment type="caution">
    <text evidence="3">The sequence shown here is derived from an EMBL/GenBank/DDBJ whole genome shotgun (WGS) entry which is preliminary data.</text>
</comment>
<dbReference type="Proteomes" id="UP001228049">
    <property type="component" value="Unassembled WGS sequence"/>
</dbReference>
<organism evidence="3 4">
    <name type="scientific">Dissostichus eleginoides</name>
    <name type="common">Patagonian toothfish</name>
    <name type="synonym">Dissostichus amissus</name>
    <dbReference type="NCBI Taxonomy" id="100907"/>
    <lineage>
        <taxon>Eukaryota</taxon>
        <taxon>Metazoa</taxon>
        <taxon>Chordata</taxon>
        <taxon>Craniata</taxon>
        <taxon>Vertebrata</taxon>
        <taxon>Euteleostomi</taxon>
        <taxon>Actinopterygii</taxon>
        <taxon>Neopterygii</taxon>
        <taxon>Teleostei</taxon>
        <taxon>Neoteleostei</taxon>
        <taxon>Acanthomorphata</taxon>
        <taxon>Eupercaria</taxon>
        <taxon>Perciformes</taxon>
        <taxon>Notothenioidei</taxon>
        <taxon>Nototheniidae</taxon>
        <taxon>Dissostichus</taxon>
    </lineage>
</organism>
<reference evidence="3" key="1">
    <citation type="submission" date="2023-04" db="EMBL/GenBank/DDBJ databases">
        <title>Chromosome-level genome of Chaenocephalus aceratus.</title>
        <authorList>
            <person name="Park H."/>
        </authorList>
    </citation>
    <scope>NUCLEOTIDE SEQUENCE</scope>
    <source>
        <strain evidence="3">DE</strain>
        <tissue evidence="3">Muscle</tissue>
    </source>
</reference>
<dbReference type="InterPro" id="IPR004244">
    <property type="entry name" value="Transposase_22"/>
</dbReference>
<gene>
    <name evidence="3" type="ORF">KUDE01_007910</name>
</gene>
<dbReference type="PANTHER" id="PTHR11505">
    <property type="entry name" value="L1 TRANSPOSABLE ELEMENT-RELATED"/>
    <property type="match status" value="1"/>
</dbReference>
<feature type="compositionally biased region" description="Basic and acidic residues" evidence="2">
    <location>
        <begin position="256"/>
        <end position="277"/>
    </location>
</feature>
<keyword evidence="4" id="KW-1185">Reference proteome</keyword>
<keyword evidence="1" id="KW-0175">Coiled coil</keyword>
<dbReference type="Gene3D" id="3.30.250.20">
    <property type="entry name" value="L1 transposable element, C-terminal domain"/>
    <property type="match status" value="1"/>
</dbReference>
<evidence type="ECO:0000256" key="1">
    <source>
        <dbReference type="SAM" id="Coils"/>
    </source>
</evidence>
<proteinExistence type="predicted"/>
<evidence type="ECO:0000313" key="3">
    <source>
        <dbReference type="EMBL" id="KAK1892838.1"/>
    </source>
</evidence>
<protein>
    <submittedName>
        <fullName evidence="3">Epidermal growth factor receptor substrate 15-like 1</fullName>
    </submittedName>
</protein>
<dbReference type="Gene3D" id="3.30.70.1820">
    <property type="entry name" value="L1 transposable element, RRM domain"/>
    <property type="match status" value="1"/>
</dbReference>
<feature type="coiled-coil region" evidence="1">
    <location>
        <begin position="7"/>
        <end position="102"/>
    </location>
</feature>
<accession>A0AAD9C1V0</accession>
<dbReference type="InterPro" id="IPR042566">
    <property type="entry name" value="L1_C"/>
</dbReference>
<evidence type="ECO:0000256" key="2">
    <source>
        <dbReference type="SAM" id="MobiDB-lite"/>
    </source>
</evidence>
<dbReference type="EMBL" id="JASDAP010000013">
    <property type="protein sequence ID" value="KAK1892838.1"/>
    <property type="molecule type" value="Genomic_DNA"/>
</dbReference>
<keyword evidence="3" id="KW-0675">Receptor</keyword>
<name>A0AAD9C1V0_DISEL</name>